<keyword evidence="2" id="KW-1185">Reference proteome</keyword>
<evidence type="ECO:0000313" key="2">
    <source>
        <dbReference type="Proteomes" id="UP000298030"/>
    </source>
</evidence>
<dbReference type="AlphaFoldDB" id="A0A4Y7TE69"/>
<organism evidence="1 2">
    <name type="scientific">Coprinellus micaceus</name>
    <name type="common">Glistening ink-cap mushroom</name>
    <name type="synonym">Coprinus micaceus</name>
    <dbReference type="NCBI Taxonomy" id="71717"/>
    <lineage>
        <taxon>Eukaryota</taxon>
        <taxon>Fungi</taxon>
        <taxon>Dikarya</taxon>
        <taxon>Basidiomycota</taxon>
        <taxon>Agaricomycotina</taxon>
        <taxon>Agaricomycetes</taxon>
        <taxon>Agaricomycetidae</taxon>
        <taxon>Agaricales</taxon>
        <taxon>Agaricineae</taxon>
        <taxon>Psathyrellaceae</taxon>
        <taxon>Coprinellus</taxon>
    </lineage>
</organism>
<proteinExistence type="predicted"/>
<reference evidence="1 2" key="1">
    <citation type="journal article" date="2019" name="Nat. Ecol. Evol.">
        <title>Megaphylogeny resolves global patterns of mushroom evolution.</title>
        <authorList>
            <person name="Varga T."/>
            <person name="Krizsan K."/>
            <person name="Foldi C."/>
            <person name="Dima B."/>
            <person name="Sanchez-Garcia M."/>
            <person name="Sanchez-Ramirez S."/>
            <person name="Szollosi G.J."/>
            <person name="Szarkandi J.G."/>
            <person name="Papp V."/>
            <person name="Albert L."/>
            <person name="Andreopoulos W."/>
            <person name="Angelini C."/>
            <person name="Antonin V."/>
            <person name="Barry K.W."/>
            <person name="Bougher N.L."/>
            <person name="Buchanan P."/>
            <person name="Buyck B."/>
            <person name="Bense V."/>
            <person name="Catcheside P."/>
            <person name="Chovatia M."/>
            <person name="Cooper J."/>
            <person name="Damon W."/>
            <person name="Desjardin D."/>
            <person name="Finy P."/>
            <person name="Geml J."/>
            <person name="Haridas S."/>
            <person name="Hughes K."/>
            <person name="Justo A."/>
            <person name="Karasinski D."/>
            <person name="Kautmanova I."/>
            <person name="Kiss B."/>
            <person name="Kocsube S."/>
            <person name="Kotiranta H."/>
            <person name="LaButti K.M."/>
            <person name="Lechner B.E."/>
            <person name="Liimatainen K."/>
            <person name="Lipzen A."/>
            <person name="Lukacs Z."/>
            <person name="Mihaltcheva S."/>
            <person name="Morgado L.N."/>
            <person name="Niskanen T."/>
            <person name="Noordeloos M.E."/>
            <person name="Ohm R.A."/>
            <person name="Ortiz-Santana B."/>
            <person name="Ovrebo C."/>
            <person name="Racz N."/>
            <person name="Riley R."/>
            <person name="Savchenko A."/>
            <person name="Shiryaev A."/>
            <person name="Soop K."/>
            <person name="Spirin V."/>
            <person name="Szebenyi C."/>
            <person name="Tomsovsky M."/>
            <person name="Tulloss R.E."/>
            <person name="Uehling J."/>
            <person name="Grigoriev I.V."/>
            <person name="Vagvolgyi C."/>
            <person name="Papp T."/>
            <person name="Martin F.M."/>
            <person name="Miettinen O."/>
            <person name="Hibbett D.S."/>
            <person name="Nagy L.G."/>
        </authorList>
    </citation>
    <scope>NUCLEOTIDE SEQUENCE [LARGE SCALE GENOMIC DNA]</scope>
    <source>
        <strain evidence="1 2">FP101781</strain>
    </source>
</reference>
<name>A0A4Y7TE69_COPMI</name>
<dbReference type="Proteomes" id="UP000298030">
    <property type="component" value="Unassembled WGS sequence"/>
</dbReference>
<dbReference type="EMBL" id="QPFP01000015">
    <property type="protein sequence ID" value="TEB32465.1"/>
    <property type="molecule type" value="Genomic_DNA"/>
</dbReference>
<sequence>MGHTTIWLRWHKLSSRFFAEDSISRWYAAKSIVHYSPVVKQLSSSRTSGPGVPAHLHRSLSLIQIFGKGRAPFLSQIGASPSRTLNGRP</sequence>
<protein>
    <submittedName>
        <fullName evidence="1">Uncharacterized protein</fullName>
    </submittedName>
</protein>
<gene>
    <name evidence="1" type="ORF">FA13DRAFT_1731678</name>
</gene>
<accession>A0A4Y7TE69</accession>
<evidence type="ECO:0000313" key="1">
    <source>
        <dbReference type="EMBL" id="TEB32465.1"/>
    </source>
</evidence>
<comment type="caution">
    <text evidence="1">The sequence shown here is derived from an EMBL/GenBank/DDBJ whole genome shotgun (WGS) entry which is preliminary data.</text>
</comment>